<accession>A0A1D2M207</accession>
<protein>
    <submittedName>
        <fullName evidence="2">Uncharacterized protein</fullName>
    </submittedName>
</protein>
<evidence type="ECO:0000313" key="3">
    <source>
        <dbReference type="Proteomes" id="UP000094527"/>
    </source>
</evidence>
<sequence>MSDSEVSSEAAVIEKSFQCKQCKDGRVFTAEQKDEHRAWHKAQREREARKRPSRTRMSPVPSEVTLFESTASPSPPARKKRRSVKTYDTGVKPQRFSKG</sequence>
<keyword evidence="3" id="KW-1185">Reference proteome</keyword>
<gene>
    <name evidence="2" type="ORF">Ocin01_19683</name>
</gene>
<comment type="caution">
    <text evidence="2">The sequence shown here is derived from an EMBL/GenBank/DDBJ whole genome shotgun (WGS) entry which is preliminary data.</text>
</comment>
<dbReference type="Proteomes" id="UP000094527">
    <property type="component" value="Unassembled WGS sequence"/>
</dbReference>
<evidence type="ECO:0000313" key="2">
    <source>
        <dbReference type="EMBL" id="ODM86999.1"/>
    </source>
</evidence>
<name>A0A1D2M207_ORCCI</name>
<proteinExistence type="predicted"/>
<organism evidence="2 3">
    <name type="scientific">Orchesella cincta</name>
    <name type="common">Springtail</name>
    <name type="synonym">Podura cincta</name>
    <dbReference type="NCBI Taxonomy" id="48709"/>
    <lineage>
        <taxon>Eukaryota</taxon>
        <taxon>Metazoa</taxon>
        <taxon>Ecdysozoa</taxon>
        <taxon>Arthropoda</taxon>
        <taxon>Hexapoda</taxon>
        <taxon>Collembola</taxon>
        <taxon>Entomobryomorpha</taxon>
        <taxon>Entomobryoidea</taxon>
        <taxon>Orchesellidae</taxon>
        <taxon>Orchesellinae</taxon>
        <taxon>Orchesella</taxon>
    </lineage>
</organism>
<feature type="compositionally biased region" description="Basic and acidic residues" evidence="1">
    <location>
        <begin position="32"/>
        <end position="50"/>
    </location>
</feature>
<dbReference type="AlphaFoldDB" id="A0A1D2M207"/>
<evidence type="ECO:0000256" key="1">
    <source>
        <dbReference type="SAM" id="MobiDB-lite"/>
    </source>
</evidence>
<feature type="region of interest" description="Disordered" evidence="1">
    <location>
        <begin position="32"/>
        <end position="99"/>
    </location>
</feature>
<reference evidence="2 3" key="1">
    <citation type="journal article" date="2016" name="Genome Biol. Evol.">
        <title>Gene Family Evolution Reflects Adaptation to Soil Environmental Stressors in the Genome of the Collembolan Orchesella cincta.</title>
        <authorList>
            <person name="Faddeeva-Vakhrusheva A."/>
            <person name="Derks M.F."/>
            <person name="Anvar S.Y."/>
            <person name="Agamennone V."/>
            <person name="Suring W."/>
            <person name="Smit S."/>
            <person name="van Straalen N.M."/>
            <person name="Roelofs D."/>
        </authorList>
    </citation>
    <scope>NUCLEOTIDE SEQUENCE [LARGE SCALE GENOMIC DNA]</scope>
    <source>
        <tissue evidence="2">Mixed pool</tissue>
    </source>
</reference>
<dbReference type="EMBL" id="LJIJ01006503">
    <property type="protein sequence ID" value="ODM86999.1"/>
    <property type="molecule type" value="Genomic_DNA"/>
</dbReference>